<sequence length="188" mass="21161">MASTPAAKGPMRVAMTLDIKPGMVRPRRLADGVETVRPRSPIVLSLARLPWPQRLLCFLVLTFVAAALVSCIVAVLRRGCHPHQPQLAEYKAHHDNSWPEIESALRSVGMHNLSLWAYGERMFYYAEYVGDVPFDQAMATYASMPRVAEWEALMHKYQQRIPAATGAAADTAADDVWWRPCEQVYHLD</sequence>
<protein>
    <submittedName>
        <fullName evidence="1">Uncharacterized protein</fullName>
    </submittedName>
</protein>
<dbReference type="EMBL" id="CM020619">
    <property type="protein sequence ID" value="KAK1865482.1"/>
    <property type="molecule type" value="Genomic_DNA"/>
</dbReference>
<evidence type="ECO:0000313" key="1">
    <source>
        <dbReference type="EMBL" id="KAK1865482.1"/>
    </source>
</evidence>
<keyword evidence="2" id="KW-1185">Reference proteome</keyword>
<organism evidence="1 2">
    <name type="scientific">Pyropia yezoensis</name>
    <name type="common">Susabi-nori</name>
    <name type="synonym">Porphyra yezoensis</name>
    <dbReference type="NCBI Taxonomy" id="2788"/>
    <lineage>
        <taxon>Eukaryota</taxon>
        <taxon>Rhodophyta</taxon>
        <taxon>Bangiophyceae</taxon>
        <taxon>Bangiales</taxon>
        <taxon>Bangiaceae</taxon>
        <taxon>Pyropia</taxon>
    </lineage>
</organism>
<gene>
    <name evidence="1" type="ORF">I4F81_008013</name>
</gene>
<comment type="caution">
    <text evidence="1">The sequence shown here is derived from an EMBL/GenBank/DDBJ whole genome shotgun (WGS) entry which is preliminary data.</text>
</comment>
<reference evidence="1" key="1">
    <citation type="submission" date="2019-11" db="EMBL/GenBank/DDBJ databases">
        <title>Nori genome reveals adaptations in red seaweeds to the harsh intertidal environment.</title>
        <authorList>
            <person name="Wang D."/>
            <person name="Mao Y."/>
        </authorList>
    </citation>
    <scope>NUCLEOTIDE SEQUENCE</scope>
    <source>
        <tissue evidence="1">Gametophyte</tissue>
    </source>
</reference>
<name>A0ACC3C6Q5_PYRYE</name>
<accession>A0ACC3C6Q5</accession>
<evidence type="ECO:0000313" key="2">
    <source>
        <dbReference type="Proteomes" id="UP000798662"/>
    </source>
</evidence>
<proteinExistence type="predicted"/>
<dbReference type="Proteomes" id="UP000798662">
    <property type="component" value="Chromosome 2"/>
</dbReference>